<evidence type="ECO:0000313" key="2">
    <source>
        <dbReference type="EMBL" id="TKA35661.1"/>
    </source>
</evidence>
<feature type="compositionally biased region" description="Polar residues" evidence="1">
    <location>
        <begin position="317"/>
        <end position="335"/>
    </location>
</feature>
<evidence type="ECO:0000256" key="1">
    <source>
        <dbReference type="SAM" id="MobiDB-lite"/>
    </source>
</evidence>
<dbReference type="Proteomes" id="UP000310066">
    <property type="component" value="Unassembled WGS sequence"/>
</dbReference>
<feature type="compositionally biased region" description="Polar residues" evidence="1">
    <location>
        <begin position="70"/>
        <end position="79"/>
    </location>
</feature>
<proteinExistence type="predicted"/>
<protein>
    <submittedName>
        <fullName evidence="2">Uncharacterized protein</fullName>
    </submittedName>
</protein>
<comment type="caution">
    <text evidence="2">The sequence shown here is derived from an EMBL/GenBank/DDBJ whole genome shotgun (WGS) entry which is preliminary data.</text>
</comment>
<feature type="region of interest" description="Disordered" evidence="1">
    <location>
        <begin position="236"/>
        <end position="277"/>
    </location>
</feature>
<feature type="compositionally biased region" description="Low complexity" evidence="1">
    <location>
        <begin position="399"/>
        <end position="410"/>
    </location>
</feature>
<feature type="region of interest" description="Disordered" evidence="1">
    <location>
        <begin position="300"/>
        <end position="468"/>
    </location>
</feature>
<dbReference type="AlphaFoldDB" id="A0A4U0UJ15"/>
<gene>
    <name evidence="2" type="ORF">B0A54_12629</name>
</gene>
<feature type="compositionally biased region" description="Basic and acidic residues" evidence="1">
    <location>
        <begin position="440"/>
        <end position="455"/>
    </location>
</feature>
<name>A0A4U0UJ15_9PEZI</name>
<feature type="region of interest" description="Disordered" evidence="1">
    <location>
        <begin position="496"/>
        <end position="551"/>
    </location>
</feature>
<organism evidence="2 3">
    <name type="scientific">Friedmanniomyces endolithicus</name>
    <dbReference type="NCBI Taxonomy" id="329885"/>
    <lineage>
        <taxon>Eukaryota</taxon>
        <taxon>Fungi</taxon>
        <taxon>Dikarya</taxon>
        <taxon>Ascomycota</taxon>
        <taxon>Pezizomycotina</taxon>
        <taxon>Dothideomycetes</taxon>
        <taxon>Dothideomycetidae</taxon>
        <taxon>Mycosphaerellales</taxon>
        <taxon>Teratosphaeriaceae</taxon>
        <taxon>Friedmanniomyces</taxon>
    </lineage>
</organism>
<feature type="region of interest" description="Disordered" evidence="1">
    <location>
        <begin position="62"/>
        <end position="159"/>
    </location>
</feature>
<feature type="compositionally biased region" description="Gly residues" evidence="1">
    <location>
        <begin position="542"/>
        <end position="551"/>
    </location>
</feature>
<dbReference type="OrthoDB" id="3902882at2759"/>
<sequence length="551" mass="60359">MCYWYYYYHVPCNHASQVTTAPCDAASATGRSCQLVLQQYEPEKIPREEPCPGCADRCPENGYQGEEQHGNSATGNMQSDGEEEGLNKVYEYHDDDDGHTVMTGYDRPAQVGNRPPPSHPLAREYQPPLSDIDERSEAGSQAAPPSTHYDAGASDTAQPDVAALEAKTQQFWNEQEHDRLAGDLNKALRLSRREAKARSSHDAAHKAELAQAVRESELDLEYRVYLDAADLDKATQQSLKDQAETEHRVHREREDLQRAEDSSLRDAEAAVRREEDMKRKLEAETLRAKEESIDTATAWKASRGWVQDEEVVDGNDDASTVMSGSTWESARSQRASLRHVDDESVASSSRATVRPSPSDAPTAAAATSGSNHHPASARAPPRPHWTRSSEPQYPPSRPPTYTTLPRTYPTDPDPQIPAAPLRSPSPVATIRGVLANSTAEEEKRRATHSRRAEREEAGEEGSVGPAPLVTLRQTVKAKSRFPSPSKSVRGYLRRILRFSQDDDGVADGEEKSEREGEENDGTSTVLGGGASISRSLRSSELGGVGGAAKSV</sequence>
<reference evidence="2 3" key="1">
    <citation type="submission" date="2017-03" db="EMBL/GenBank/DDBJ databases">
        <title>Genomes of endolithic fungi from Antarctica.</title>
        <authorList>
            <person name="Coleine C."/>
            <person name="Masonjones S."/>
            <person name="Stajich J.E."/>
        </authorList>
    </citation>
    <scope>NUCLEOTIDE SEQUENCE [LARGE SCALE GENOMIC DNA]</scope>
    <source>
        <strain evidence="2 3">CCFEE 5311</strain>
    </source>
</reference>
<feature type="compositionally biased region" description="Basic and acidic residues" evidence="1">
    <location>
        <begin position="241"/>
        <end position="277"/>
    </location>
</feature>
<dbReference type="EMBL" id="NAJP01000067">
    <property type="protein sequence ID" value="TKA35661.1"/>
    <property type="molecule type" value="Genomic_DNA"/>
</dbReference>
<feature type="compositionally biased region" description="Acidic residues" evidence="1">
    <location>
        <begin position="307"/>
        <end position="316"/>
    </location>
</feature>
<feature type="compositionally biased region" description="Basic and acidic residues" evidence="1">
    <location>
        <begin position="90"/>
        <end position="99"/>
    </location>
</feature>
<evidence type="ECO:0000313" key="3">
    <source>
        <dbReference type="Proteomes" id="UP000310066"/>
    </source>
</evidence>
<feature type="compositionally biased region" description="Low complexity" evidence="1">
    <location>
        <begin position="355"/>
        <end position="379"/>
    </location>
</feature>
<accession>A0A4U0UJ15</accession>